<evidence type="ECO:0000256" key="5">
    <source>
        <dbReference type="ARBA" id="ARBA00022801"/>
    </source>
</evidence>
<comment type="caution">
    <text evidence="8">The sequence shown here is derived from an EMBL/GenBank/DDBJ whole genome shotgun (WGS) entry which is preliminary data.</text>
</comment>
<reference evidence="8" key="1">
    <citation type="journal article" date="2020" name="mSystems">
        <title>Genome- and Community-Level Interaction Insights into Carbon Utilization and Element Cycling Functions of Hydrothermarchaeota in Hydrothermal Sediment.</title>
        <authorList>
            <person name="Zhou Z."/>
            <person name="Liu Y."/>
            <person name="Xu W."/>
            <person name="Pan J."/>
            <person name="Luo Z.H."/>
            <person name="Li M."/>
        </authorList>
    </citation>
    <scope>NUCLEOTIDE SEQUENCE [LARGE SCALE GENOMIC DNA]</scope>
    <source>
        <strain evidence="8">SpSt-794</strain>
    </source>
</reference>
<dbReference type="Pfam" id="PF07927">
    <property type="entry name" value="HicA_toxin"/>
    <property type="match status" value="1"/>
</dbReference>
<dbReference type="GO" id="GO:0016787">
    <property type="term" value="F:hydrolase activity"/>
    <property type="evidence" value="ECO:0007669"/>
    <property type="project" value="UniProtKB-KW"/>
</dbReference>
<evidence type="ECO:0000256" key="1">
    <source>
        <dbReference type="ARBA" id="ARBA00006620"/>
    </source>
</evidence>
<evidence type="ECO:0000256" key="4">
    <source>
        <dbReference type="ARBA" id="ARBA00022759"/>
    </source>
</evidence>
<evidence type="ECO:0000256" key="3">
    <source>
        <dbReference type="ARBA" id="ARBA00022722"/>
    </source>
</evidence>
<evidence type="ECO:0000256" key="7">
    <source>
        <dbReference type="ARBA" id="ARBA00023016"/>
    </source>
</evidence>
<dbReference type="EMBL" id="DTHV01000026">
    <property type="protein sequence ID" value="HGW59990.1"/>
    <property type="molecule type" value="Genomic_DNA"/>
</dbReference>
<comment type="similarity">
    <text evidence="1">Belongs to the HicA mRNA interferase family.</text>
</comment>
<keyword evidence="6" id="KW-0694">RNA-binding</keyword>
<keyword evidence="4" id="KW-0255">Endonuclease</keyword>
<keyword evidence="7" id="KW-0346">Stress response</keyword>
<protein>
    <submittedName>
        <fullName evidence="8">Addiction module toxin, HicA family</fullName>
    </submittedName>
</protein>
<evidence type="ECO:0000256" key="6">
    <source>
        <dbReference type="ARBA" id="ARBA00022884"/>
    </source>
</evidence>
<keyword evidence="3" id="KW-0540">Nuclease</keyword>
<dbReference type="GO" id="GO:0003729">
    <property type="term" value="F:mRNA binding"/>
    <property type="evidence" value="ECO:0007669"/>
    <property type="project" value="InterPro"/>
</dbReference>
<keyword evidence="5" id="KW-0378">Hydrolase</keyword>
<sequence>MPKLPALKPSEVLKALQRIGFTVIRSKGGHMQLKKGNLLVTIPFHSKDLKAETLRSILRQAKINFEELKKNL</sequence>
<proteinExistence type="inferred from homology"/>
<dbReference type="AlphaFoldDB" id="A0A7C4TX06"/>
<dbReference type="InterPro" id="IPR038570">
    <property type="entry name" value="HicA_sf"/>
</dbReference>
<name>A0A7C4TX06_9BACT</name>
<keyword evidence="2" id="KW-1277">Toxin-antitoxin system</keyword>
<organism evidence="8">
    <name type="scientific">Caldisericum exile</name>
    <dbReference type="NCBI Taxonomy" id="693075"/>
    <lineage>
        <taxon>Bacteria</taxon>
        <taxon>Pseudomonadati</taxon>
        <taxon>Caldisericota/Cryosericota group</taxon>
        <taxon>Caldisericota</taxon>
        <taxon>Caldisericia</taxon>
        <taxon>Caldisericales</taxon>
        <taxon>Caldisericaceae</taxon>
        <taxon>Caldisericum</taxon>
    </lineage>
</organism>
<evidence type="ECO:0000256" key="2">
    <source>
        <dbReference type="ARBA" id="ARBA00022649"/>
    </source>
</evidence>
<dbReference type="InterPro" id="IPR012933">
    <property type="entry name" value="HicA_mRNA_interferase"/>
</dbReference>
<dbReference type="Gene3D" id="3.30.920.30">
    <property type="entry name" value="Hypothetical protein"/>
    <property type="match status" value="1"/>
</dbReference>
<evidence type="ECO:0000313" key="8">
    <source>
        <dbReference type="EMBL" id="HGW59990.1"/>
    </source>
</evidence>
<dbReference type="GO" id="GO:0004519">
    <property type="term" value="F:endonuclease activity"/>
    <property type="evidence" value="ECO:0007669"/>
    <property type="project" value="UniProtKB-KW"/>
</dbReference>
<dbReference type="SUPFAM" id="SSF54786">
    <property type="entry name" value="YcfA/nrd intein domain"/>
    <property type="match status" value="1"/>
</dbReference>
<accession>A0A7C4TX06</accession>
<gene>
    <name evidence="8" type="ORF">ENV82_00885</name>
</gene>